<sequence length="131" mass="15122">MEILREKPIVDAYHFDHGVTPDEQTQINVGFVPLVANNPEYPENNTLLGAQLEFKIILQNFKISGQVRQVNHIVNRKINSPEDLTQEESEELVEPLFDILRRLTYEVTEIITDEPGINLEFNSQHEQPQAE</sequence>
<evidence type="ECO:0000313" key="2">
    <source>
        <dbReference type="Proteomes" id="UP000014113"/>
    </source>
</evidence>
<dbReference type="RefSeq" id="WP_016182541.1">
    <property type="nucleotide sequence ID" value="NZ_JXKI01000036.1"/>
</dbReference>
<proteinExistence type="predicted"/>
<organism evidence="1 2">
    <name type="scientific">Enterococcus columbae DSM 7374 = ATCC 51263</name>
    <dbReference type="NCBI Taxonomy" id="1121865"/>
    <lineage>
        <taxon>Bacteria</taxon>
        <taxon>Bacillati</taxon>
        <taxon>Bacillota</taxon>
        <taxon>Bacilli</taxon>
        <taxon>Lactobacillales</taxon>
        <taxon>Enterococcaceae</taxon>
        <taxon>Enterococcus</taxon>
    </lineage>
</organism>
<evidence type="ECO:0000313" key="1">
    <source>
        <dbReference type="EMBL" id="EOW84479.1"/>
    </source>
</evidence>
<dbReference type="InterPro" id="IPR009530">
    <property type="entry name" value="DUF1149"/>
</dbReference>
<dbReference type="Proteomes" id="UP000014113">
    <property type="component" value="Unassembled WGS sequence"/>
</dbReference>
<dbReference type="PIRSF" id="PIRSF031568">
    <property type="entry name" value="UCP031568"/>
    <property type="match status" value="1"/>
</dbReference>
<protein>
    <submittedName>
        <fullName evidence="1">Uncharacterized protein</fullName>
    </submittedName>
</protein>
<reference evidence="1 2" key="1">
    <citation type="submission" date="2013-03" db="EMBL/GenBank/DDBJ databases">
        <title>The Genome Sequence of Enterococcus columbae ATCC_51263 (PacBio/Illumina hybrid assembly).</title>
        <authorList>
            <consortium name="The Broad Institute Genomics Platform"/>
            <consortium name="The Broad Institute Genome Sequencing Center for Infectious Disease"/>
            <person name="Earl A."/>
            <person name="Russ C."/>
            <person name="Gilmore M."/>
            <person name="Surin D."/>
            <person name="Walker B."/>
            <person name="Young S."/>
            <person name="Zeng Q."/>
            <person name="Gargeya S."/>
            <person name="Fitzgerald M."/>
            <person name="Haas B."/>
            <person name="Abouelleil A."/>
            <person name="Allen A.W."/>
            <person name="Alvarado L."/>
            <person name="Arachchi H.M."/>
            <person name="Berlin A.M."/>
            <person name="Chapman S.B."/>
            <person name="Gainer-Dewar J."/>
            <person name="Goldberg J."/>
            <person name="Griggs A."/>
            <person name="Gujja S."/>
            <person name="Hansen M."/>
            <person name="Howarth C."/>
            <person name="Imamovic A."/>
            <person name="Ireland A."/>
            <person name="Larimer J."/>
            <person name="McCowan C."/>
            <person name="Murphy C."/>
            <person name="Pearson M."/>
            <person name="Poon T.W."/>
            <person name="Priest M."/>
            <person name="Roberts A."/>
            <person name="Saif S."/>
            <person name="Shea T."/>
            <person name="Sisk P."/>
            <person name="Sykes S."/>
            <person name="Wortman J."/>
            <person name="Nusbaum C."/>
            <person name="Birren B."/>
        </authorList>
    </citation>
    <scope>NUCLEOTIDE SEQUENCE [LARGE SCALE GENOMIC DNA]</scope>
    <source>
        <strain evidence="1 2">ATCC 51263</strain>
    </source>
</reference>
<dbReference type="eggNOG" id="COG4835">
    <property type="taxonomic scope" value="Bacteria"/>
</dbReference>
<dbReference type="PATRIC" id="fig|1121865.3.peg.371"/>
<name>S1NUC3_9ENTE</name>
<gene>
    <name evidence="1" type="ORF">I568_00975</name>
</gene>
<comment type="caution">
    <text evidence="1">The sequence shown here is derived from an EMBL/GenBank/DDBJ whole genome shotgun (WGS) entry which is preliminary data.</text>
</comment>
<dbReference type="STRING" id="1121865.OMW_00377"/>
<dbReference type="AlphaFoldDB" id="S1NUC3"/>
<keyword evidence="2" id="KW-1185">Reference proteome</keyword>
<dbReference type="SUPFAM" id="SSF54611">
    <property type="entry name" value="SecB-like"/>
    <property type="match status" value="1"/>
</dbReference>
<accession>S1NUC3</accession>
<dbReference type="Pfam" id="PF06619">
    <property type="entry name" value="DUF1149"/>
    <property type="match status" value="1"/>
</dbReference>
<dbReference type="Gene3D" id="3.10.420.10">
    <property type="entry name" value="SecB-like"/>
    <property type="match status" value="1"/>
</dbReference>
<dbReference type="OrthoDB" id="2226139at2"/>
<dbReference type="EMBL" id="ASWJ01000004">
    <property type="protein sequence ID" value="EOW84479.1"/>
    <property type="molecule type" value="Genomic_DNA"/>
</dbReference>
<dbReference type="InterPro" id="IPR035958">
    <property type="entry name" value="SecB-like_sf"/>
</dbReference>